<dbReference type="NCBIfam" id="TIGR01786">
    <property type="entry name" value="TonB-hemlactrns"/>
    <property type="match status" value="1"/>
</dbReference>
<evidence type="ECO:0000256" key="5">
    <source>
        <dbReference type="ARBA" id="ARBA00022692"/>
    </source>
</evidence>
<evidence type="ECO:0000256" key="4">
    <source>
        <dbReference type="ARBA" id="ARBA00022452"/>
    </source>
</evidence>
<dbReference type="Pfam" id="PF07715">
    <property type="entry name" value="Plug"/>
    <property type="match status" value="1"/>
</dbReference>
<evidence type="ECO:0000256" key="1">
    <source>
        <dbReference type="ARBA" id="ARBA00004571"/>
    </source>
</evidence>
<dbReference type="CDD" id="cd01347">
    <property type="entry name" value="ligand_gated_channel"/>
    <property type="match status" value="1"/>
</dbReference>
<dbReference type="SUPFAM" id="SSF56935">
    <property type="entry name" value="Porins"/>
    <property type="match status" value="1"/>
</dbReference>
<evidence type="ECO:0000256" key="3">
    <source>
        <dbReference type="ARBA" id="ARBA00022448"/>
    </source>
</evidence>
<evidence type="ECO:0000256" key="8">
    <source>
        <dbReference type="ARBA" id="ARBA00023136"/>
    </source>
</evidence>
<dbReference type="InterPro" id="IPR000531">
    <property type="entry name" value="Beta-barrel_TonB"/>
</dbReference>
<comment type="similarity">
    <text evidence="2 11 12">Belongs to the TonB-dependent receptor family.</text>
</comment>
<dbReference type="Pfam" id="PF00593">
    <property type="entry name" value="TonB_dep_Rec_b-barrel"/>
    <property type="match status" value="1"/>
</dbReference>
<feature type="domain" description="TonB-dependent receptor-like beta-barrel" evidence="13">
    <location>
        <begin position="223"/>
        <end position="671"/>
    </location>
</feature>
<proteinExistence type="inferred from homology"/>
<feature type="domain" description="TonB-dependent receptor plug" evidence="14">
    <location>
        <begin position="56"/>
        <end position="162"/>
    </location>
</feature>
<dbReference type="InterPro" id="IPR012910">
    <property type="entry name" value="Plug_dom"/>
</dbReference>
<keyword evidence="4 11" id="KW-1134">Transmembrane beta strand</keyword>
<gene>
    <name evidence="15" type="ORF">ABUE31_04405</name>
</gene>
<protein>
    <submittedName>
        <fullName evidence="15">TonB-dependent hemoglobin/transferrin/lactoferrin family receptor</fullName>
    </submittedName>
</protein>
<dbReference type="RefSeq" id="WP_367722270.1">
    <property type="nucleotide sequence ID" value="NZ_JBFOCI010000001.1"/>
</dbReference>
<dbReference type="Gene3D" id="2.170.130.10">
    <property type="entry name" value="TonB-dependent receptor, plug domain"/>
    <property type="match status" value="1"/>
</dbReference>
<evidence type="ECO:0000256" key="7">
    <source>
        <dbReference type="ARBA" id="ARBA00023077"/>
    </source>
</evidence>
<keyword evidence="6" id="KW-0732">Signal</keyword>
<evidence type="ECO:0000256" key="6">
    <source>
        <dbReference type="ARBA" id="ARBA00022729"/>
    </source>
</evidence>
<keyword evidence="9 15" id="KW-0675">Receptor</keyword>
<dbReference type="InterPro" id="IPR037066">
    <property type="entry name" value="Plug_dom_sf"/>
</dbReference>
<sequence length="705" mass="76336">MTLLVAQAGWAQEAEEPIVVGGDAPQSDEQAAPVAGGATALDKITIVSRTGESAIEQMASVSQVDQEQLERRMASTPQDIFFGVPGITMQTDANRTASSVNIRGLQDFGRVAVIVDGARQNFQRSGHGTQSMFWLDPELLKQVDVVRGPVANTYGSGAIGGVVVMDTKDADDFLRDGENWGGSVTGRYDTNGQGWTTSATGAYRFTDNFDVLGNVVWRDYGEYTDGNGDEVPGSAFDVLSGMLKSTIRPTENSELKLGWVGADDSWTEGGDAYDMETRQNTFTGRYNIRDENESWLDLHLNAAFNRTDMTQTYLTDVARYSSVTGLPIVIPAGSLTTYDVETPSVDLSNTSRFDTGAISHELTYGGDWVRDDVVTTSPEGGSDIYTPSGTRRVSGAYIQEKFTWEWLEVVGALRYDSYELTSDVGEASGDRVSPRITVGVSPFESIGLPGLQVYGTYAEGYRSPSLSETLISGLHPNGVVFPFLPNPDLVPETAHTIEFGVNHSQDGIFQADDSLRLKAAYFANDIDDYIGGATISAFSDPFDNCTFTPGPGAAPFCYQYQNFANAKIRGFELESVYDAHWGFAGLAVSIIDGYTVSYDGEHEDLTTIPSSQVTGQLGFRFLEDRLVVGGEVQFNGAPAGNAIARDYTLVNLFASYQATDDLKFNARVDNLLDQTYTNPLNASTTDVVYEPGISLKLAATMRFGG</sequence>
<evidence type="ECO:0000256" key="2">
    <source>
        <dbReference type="ARBA" id="ARBA00009810"/>
    </source>
</evidence>
<dbReference type="Gene3D" id="2.40.170.20">
    <property type="entry name" value="TonB-dependent receptor, beta-barrel domain"/>
    <property type="match status" value="1"/>
</dbReference>
<evidence type="ECO:0000259" key="13">
    <source>
        <dbReference type="Pfam" id="PF00593"/>
    </source>
</evidence>
<comment type="caution">
    <text evidence="15">The sequence shown here is derived from an EMBL/GenBank/DDBJ whole genome shotgun (WGS) entry which is preliminary data.</text>
</comment>
<organism evidence="15 16">
    <name type="scientific">Mesorhizobium marinum</name>
    <dbReference type="NCBI Taxonomy" id="3228790"/>
    <lineage>
        <taxon>Bacteria</taxon>
        <taxon>Pseudomonadati</taxon>
        <taxon>Pseudomonadota</taxon>
        <taxon>Alphaproteobacteria</taxon>
        <taxon>Hyphomicrobiales</taxon>
        <taxon>Phyllobacteriaceae</taxon>
        <taxon>Mesorhizobium</taxon>
    </lineage>
</organism>
<evidence type="ECO:0000256" key="9">
    <source>
        <dbReference type="ARBA" id="ARBA00023170"/>
    </source>
</evidence>
<keyword evidence="3 11" id="KW-0813">Transport</keyword>
<name>A0ABV3QWC2_9HYPH</name>
<dbReference type="PANTHER" id="PTHR30069">
    <property type="entry name" value="TONB-DEPENDENT OUTER MEMBRANE RECEPTOR"/>
    <property type="match status" value="1"/>
</dbReference>
<evidence type="ECO:0000256" key="10">
    <source>
        <dbReference type="ARBA" id="ARBA00023237"/>
    </source>
</evidence>
<dbReference type="PANTHER" id="PTHR30069:SF41">
    <property type="entry name" value="HEME_HEMOPEXIN UTILIZATION PROTEIN C"/>
    <property type="match status" value="1"/>
</dbReference>
<keyword evidence="8 11" id="KW-0472">Membrane</keyword>
<keyword evidence="7 12" id="KW-0798">TonB box</keyword>
<reference evidence="15 16" key="1">
    <citation type="submission" date="2024-06" db="EMBL/GenBank/DDBJ databases">
        <authorList>
            <person name="Tuo L."/>
        </authorList>
    </citation>
    <scope>NUCLEOTIDE SEQUENCE [LARGE SCALE GENOMIC DNA]</scope>
    <source>
        <strain evidence="15 16">ZMM04-5</strain>
    </source>
</reference>
<dbReference type="NCBIfam" id="TIGR01785">
    <property type="entry name" value="TonB-hemin"/>
    <property type="match status" value="1"/>
</dbReference>
<dbReference type="EMBL" id="JBFOCI010000001">
    <property type="protein sequence ID" value="MEW9805228.1"/>
    <property type="molecule type" value="Genomic_DNA"/>
</dbReference>
<dbReference type="Proteomes" id="UP001556196">
    <property type="component" value="Unassembled WGS sequence"/>
</dbReference>
<accession>A0ABV3QWC2</accession>
<dbReference type="InterPro" id="IPR036942">
    <property type="entry name" value="Beta-barrel_TonB_sf"/>
</dbReference>
<evidence type="ECO:0000313" key="16">
    <source>
        <dbReference type="Proteomes" id="UP001556196"/>
    </source>
</evidence>
<keyword evidence="10 11" id="KW-0998">Cell outer membrane</keyword>
<dbReference type="InterPro" id="IPR011276">
    <property type="entry name" value="TonB_haem/Hb_rcpt"/>
</dbReference>
<dbReference type="PROSITE" id="PS52016">
    <property type="entry name" value="TONB_DEPENDENT_REC_3"/>
    <property type="match status" value="1"/>
</dbReference>
<evidence type="ECO:0000256" key="12">
    <source>
        <dbReference type="RuleBase" id="RU003357"/>
    </source>
</evidence>
<keyword evidence="16" id="KW-1185">Reference proteome</keyword>
<dbReference type="InterPro" id="IPR010949">
    <property type="entry name" value="TonB_Hb/transfer/lactofer_rcpt"/>
</dbReference>
<evidence type="ECO:0000313" key="15">
    <source>
        <dbReference type="EMBL" id="MEW9805228.1"/>
    </source>
</evidence>
<keyword evidence="5 11" id="KW-0812">Transmembrane</keyword>
<evidence type="ECO:0000256" key="11">
    <source>
        <dbReference type="PROSITE-ProRule" id="PRU01360"/>
    </source>
</evidence>
<comment type="subcellular location">
    <subcellularLocation>
        <location evidence="1 11">Cell outer membrane</location>
        <topology evidence="1 11">Multi-pass membrane protein</topology>
    </subcellularLocation>
</comment>
<evidence type="ECO:0000259" key="14">
    <source>
        <dbReference type="Pfam" id="PF07715"/>
    </source>
</evidence>
<dbReference type="InterPro" id="IPR039426">
    <property type="entry name" value="TonB-dep_rcpt-like"/>
</dbReference>